<sequence>MALLFMLTWAAAALWGFCSAADPFASFDWNVAYMKAAPLGVEQQVISINGKFPGPIVNVTTNWNVAVNVLNSLDEPLLITW</sequence>
<reference evidence="4 5" key="1">
    <citation type="journal article" date="2020" name="Nat. Food">
        <title>A phased Vanilla planifolia genome enables genetic improvement of flavour and production.</title>
        <authorList>
            <person name="Hasing T."/>
            <person name="Tang H."/>
            <person name="Brym M."/>
            <person name="Khazi F."/>
            <person name="Huang T."/>
            <person name="Chambers A.H."/>
        </authorList>
    </citation>
    <scope>NUCLEOTIDE SEQUENCE [LARGE SCALE GENOMIC DNA]</scope>
    <source>
        <tissue evidence="4">Leaf</tissue>
    </source>
</reference>
<dbReference type="Gene3D" id="2.60.40.420">
    <property type="entry name" value="Cupredoxins - blue copper proteins"/>
    <property type="match status" value="1"/>
</dbReference>
<feature type="signal peptide" evidence="2">
    <location>
        <begin position="1"/>
        <end position="20"/>
    </location>
</feature>
<feature type="chain" id="PRO_5032557120" description="Plastocyanin-like domain-containing protein" evidence="2">
    <location>
        <begin position="21"/>
        <end position="81"/>
    </location>
</feature>
<accession>A0A835P727</accession>
<organism evidence="4 5">
    <name type="scientific">Vanilla planifolia</name>
    <name type="common">Vanilla</name>
    <dbReference type="NCBI Taxonomy" id="51239"/>
    <lineage>
        <taxon>Eukaryota</taxon>
        <taxon>Viridiplantae</taxon>
        <taxon>Streptophyta</taxon>
        <taxon>Embryophyta</taxon>
        <taxon>Tracheophyta</taxon>
        <taxon>Spermatophyta</taxon>
        <taxon>Magnoliopsida</taxon>
        <taxon>Liliopsida</taxon>
        <taxon>Asparagales</taxon>
        <taxon>Orchidaceae</taxon>
        <taxon>Vanilloideae</taxon>
        <taxon>Vanilleae</taxon>
        <taxon>Vanilla</taxon>
    </lineage>
</organism>
<dbReference type="EMBL" id="JADCNL010000429">
    <property type="protein sequence ID" value="KAG0447754.1"/>
    <property type="molecule type" value="Genomic_DNA"/>
</dbReference>
<evidence type="ECO:0000313" key="4">
    <source>
        <dbReference type="EMBL" id="KAG0447754.1"/>
    </source>
</evidence>
<dbReference type="InterPro" id="IPR008972">
    <property type="entry name" value="Cupredoxin"/>
</dbReference>
<evidence type="ECO:0000259" key="3">
    <source>
        <dbReference type="Pfam" id="PF07732"/>
    </source>
</evidence>
<comment type="similarity">
    <text evidence="1">Belongs to the multicopper oxidase family.</text>
</comment>
<dbReference type="GO" id="GO:0005507">
    <property type="term" value="F:copper ion binding"/>
    <property type="evidence" value="ECO:0007669"/>
    <property type="project" value="InterPro"/>
</dbReference>
<feature type="domain" description="Plastocyanin-like" evidence="3">
    <location>
        <begin position="31"/>
        <end position="81"/>
    </location>
</feature>
<comment type="caution">
    <text evidence="4">The sequence shown here is derived from an EMBL/GenBank/DDBJ whole genome shotgun (WGS) entry which is preliminary data.</text>
</comment>
<dbReference type="AlphaFoldDB" id="A0A835P727"/>
<proteinExistence type="inferred from homology"/>
<evidence type="ECO:0000313" key="5">
    <source>
        <dbReference type="Proteomes" id="UP000636800"/>
    </source>
</evidence>
<protein>
    <recommendedName>
        <fullName evidence="3">Plastocyanin-like domain-containing protein</fullName>
    </recommendedName>
</protein>
<dbReference type="SUPFAM" id="SSF49503">
    <property type="entry name" value="Cupredoxins"/>
    <property type="match status" value="1"/>
</dbReference>
<keyword evidence="2" id="KW-0732">Signal</keyword>
<keyword evidence="5" id="KW-1185">Reference proteome</keyword>
<name>A0A835P727_VANPL</name>
<dbReference type="InterPro" id="IPR011707">
    <property type="entry name" value="Cu-oxidase-like_N"/>
</dbReference>
<gene>
    <name evidence="4" type="ORF">HPP92_028202</name>
</gene>
<evidence type="ECO:0000256" key="2">
    <source>
        <dbReference type="SAM" id="SignalP"/>
    </source>
</evidence>
<evidence type="ECO:0000256" key="1">
    <source>
        <dbReference type="ARBA" id="ARBA00010609"/>
    </source>
</evidence>
<dbReference type="OrthoDB" id="1927254at2759"/>
<dbReference type="Pfam" id="PF07732">
    <property type="entry name" value="Cu-oxidase_3"/>
    <property type="match status" value="1"/>
</dbReference>
<dbReference type="Proteomes" id="UP000636800">
    <property type="component" value="Unassembled WGS sequence"/>
</dbReference>